<dbReference type="GO" id="GO:0020037">
    <property type="term" value="F:heme binding"/>
    <property type="evidence" value="ECO:0007669"/>
    <property type="project" value="InterPro"/>
</dbReference>
<dbReference type="GO" id="GO:0016705">
    <property type="term" value="F:oxidoreductase activity, acting on paired donors, with incorporation or reduction of molecular oxygen"/>
    <property type="evidence" value="ECO:0007669"/>
    <property type="project" value="InterPro"/>
</dbReference>
<dbReference type="AlphaFoldDB" id="A0A0D9WXS3"/>
<keyword evidence="5 6" id="KW-0408">Iron</keyword>
<dbReference type="GO" id="GO:0004497">
    <property type="term" value="F:monooxygenase activity"/>
    <property type="evidence" value="ECO:0007669"/>
    <property type="project" value="UniProtKB-KW"/>
</dbReference>
<accession>A0A0D9WXS3</accession>
<dbReference type="HOGENOM" id="CLU_001570_4_1_1"/>
<reference evidence="9 10" key="1">
    <citation type="submission" date="2012-08" db="EMBL/GenBank/DDBJ databases">
        <title>Oryza genome evolution.</title>
        <authorList>
            <person name="Wing R.A."/>
        </authorList>
    </citation>
    <scope>NUCLEOTIDE SEQUENCE</scope>
</reference>
<feature type="transmembrane region" description="Helical" evidence="8">
    <location>
        <begin position="16"/>
        <end position="34"/>
    </location>
</feature>
<dbReference type="Gramene" id="LPERR07G09130.1">
    <property type="protein sequence ID" value="LPERR07G09130.1"/>
    <property type="gene ID" value="LPERR07G09130"/>
</dbReference>
<keyword evidence="7" id="KW-0560">Oxidoreductase</keyword>
<sequence length="543" mass="61500">MEIKLLSSRPQPWPPLLQFAAAVLILLLPLLYLLRFRAGARKGKDGASAAGNLPPGPPSQLPVLGNLLQIGRRPHRYFQAMARRYGPVVQVQLGSVRAVVVHSPEAAKDVLRTNDVYCCSRPASPGKDVDEYYLLFHPPGPRMLSYNFLDVGFSPYSAYWREMKKILIVELTSMRRVQSFSYARVAEVSRLIDALAATPPGVPFDLSSALTTLSDRIIGTVAFGRVYGSSQWSSERSGFHEVLNETNLMLGSFNFEDFFPSSGLARWADTFTGIARRRRRIFRRIDRFFDAVIDKHLDPGRLAAGVQEDMVDTMVKMWREQQGKGFALTRENIKAVLMNIFAGGIDTTAIITTWVMSELMRKPRVMQKAQAEVRNIITNKARVDEEDVRNLKYIKMVIKETFRLHPPVTLLLPRQTMQSCNIGGYSVLSGTRIFINVWAMGRDPSIWNSPDEFFPERFEDKNVDFRGSHFELLPFGSGRRICPGITMGVATVELVVANLLYCFDWELPKGGMKEEDFDMEEEGQLTFRKKVPLYIVPVRKYGL</sequence>
<keyword evidence="8" id="KW-0472">Membrane</keyword>
<evidence type="ECO:0000256" key="8">
    <source>
        <dbReference type="SAM" id="Phobius"/>
    </source>
</evidence>
<name>A0A0D9WXS3_9ORYZ</name>
<feature type="binding site" description="axial binding residue" evidence="6">
    <location>
        <position position="482"/>
    </location>
    <ligand>
        <name>heme</name>
        <dbReference type="ChEBI" id="CHEBI:30413"/>
    </ligand>
    <ligandPart>
        <name>Fe</name>
        <dbReference type="ChEBI" id="CHEBI:18248"/>
    </ligandPart>
</feature>
<proteinExistence type="inferred from homology"/>
<dbReference type="STRING" id="77586.A0A0D9WXS3"/>
<evidence type="ECO:0000256" key="1">
    <source>
        <dbReference type="ARBA" id="ARBA00010617"/>
    </source>
</evidence>
<dbReference type="Gene3D" id="1.10.630.10">
    <property type="entry name" value="Cytochrome P450"/>
    <property type="match status" value="1"/>
</dbReference>
<evidence type="ECO:0000256" key="4">
    <source>
        <dbReference type="ARBA" id="ARBA00022989"/>
    </source>
</evidence>
<dbReference type="GO" id="GO:0005506">
    <property type="term" value="F:iron ion binding"/>
    <property type="evidence" value="ECO:0007669"/>
    <property type="project" value="InterPro"/>
</dbReference>
<keyword evidence="7" id="KW-0503">Monooxygenase</keyword>
<feature type="transmembrane region" description="Helical" evidence="8">
    <location>
        <begin position="336"/>
        <end position="356"/>
    </location>
</feature>
<dbReference type="PRINTS" id="PR00463">
    <property type="entry name" value="EP450I"/>
</dbReference>
<reference evidence="9" key="3">
    <citation type="submission" date="2015-04" db="UniProtKB">
        <authorList>
            <consortium name="EnsemblPlants"/>
        </authorList>
    </citation>
    <scope>IDENTIFICATION</scope>
</reference>
<dbReference type="SUPFAM" id="SSF48264">
    <property type="entry name" value="Cytochrome P450"/>
    <property type="match status" value="1"/>
</dbReference>
<keyword evidence="2 8" id="KW-0812">Transmembrane</keyword>
<evidence type="ECO:0000256" key="6">
    <source>
        <dbReference type="PIRSR" id="PIRSR602401-1"/>
    </source>
</evidence>
<evidence type="ECO:0000256" key="5">
    <source>
        <dbReference type="ARBA" id="ARBA00023004"/>
    </source>
</evidence>
<comment type="similarity">
    <text evidence="1 7">Belongs to the cytochrome P450 family.</text>
</comment>
<dbReference type="EnsemblPlants" id="LPERR07G09130.1">
    <property type="protein sequence ID" value="LPERR07G09130.1"/>
    <property type="gene ID" value="LPERR07G09130"/>
</dbReference>
<protein>
    <recommendedName>
        <fullName evidence="11">Cytochrome P450</fullName>
    </recommendedName>
</protein>
<keyword evidence="10" id="KW-1185">Reference proteome</keyword>
<reference evidence="10" key="2">
    <citation type="submission" date="2013-12" db="EMBL/GenBank/DDBJ databases">
        <authorList>
            <person name="Yu Y."/>
            <person name="Lee S."/>
            <person name="de Baynast K."/>
            <person name="Wissotski M."/>
            <person name="Liu L."/>
            <person name="Talag J."/>
            <person name="Goicoechea J."/>
            <person name="Angelova A."/>
            <person name="Jetty R."/>
            <person name="Kudrna D."/>
            <person name="Golser W."/>
            <person name="Rivera L."/>
            <person name="Zhang J."/>
            <person name="Wing R."/>
        </authorList>
    </citation>
    <scope>NUCLEOTIDE SEQUENCE</scope>
</reference>
<evidence type="ECO:0000256" key="3">
    <source>
        <dbReference type="ARBA" id="ARBA00022723"/>
    </source>
</evidence>
<evidence type="ECO:0000313" key="10">
    <source>
        <dbReference type="Proteomes" id="UP000032180"/>
    </source>
</evidence>
<comment type="cofactor">
    <cofactor evidence="6">
        <name>heme</name>
        <dbReference type="ChEBI" id="CHEBI:30413"/>
    </cofactor>
</comment>
<dbReference type="PROSITE" id="PS00086">
    <property type="entry name" value="CYTOCHROME_P450"/>
    <property type="match status" value="1"/>
</dbReference>
<evidence type="ECO:0000313" key="9">
    <source>
        <dbReference type="EnsemblPlants" id="LPERR07G09130.1"/>
    </source>
</evidence>
<dbReference type="CDD" id="cd11072">
    <property type="entry name" value="CYP71-like"/>
    <property type="match status" value="1"/>
</dbReference>
<organism evidence="9 10">
    <name type="scientific">Leersia perrieri</name>
    <dbReference type="NCBI Taxonomy" id="77586"/>
    <lineage>
        <taxon>Eukaryota</taxon>
        <taxon>Viridiplantae</taxon>
        <taxon>Streptophyta</taxon>
        <taxon>Embryophyta</taxon>
        <taxon>Tracheophyta</taxon>
        <taxon>Spermatophyta</taxon>
        <taxon>Magnoliopsida</taxon>
        <taxon>Liliopsida</taxon>
        <taxon>Poales</taxon>
        <taxon>Poaceae</taxon>
        <taxon>BOP clade</taxon>
        <taxon>Oryzoideae</taxon>
        <taxon>Oryzeae</taxon>
        <taxon>Oryzinae</taxon>
        <taxon>Leersia</taxon>
    </lineage>
</organism>
<dbReference type="InterPro" id="IPR017972">
    <property type="entry name" value="Cyt_P450_CS"/>
</dbReference>
<dbReference type="InterPro" id="IPR036396">
    <property type="entry name" value="Cyt_P450_sf"/>
</dbReference>
<dbReference type="PANTHER" id="PTHR47955:SF11">
    <property type="entry name" value="4-HYDROXYPHENYLACETALDEHYDE OXIME MONOOXYGENASE"/>
    <property type="match status" value="1"/>
</dbReference>
<keyword evidence="6 7" id="KW-0349">Heme</keyword>
<keyword evidence="4 8" id="KW-1133">Transmembrane helix</keyword>
<evidence type="ECO:0008006" key="11">
    <source>
        <dbReference type="Google" id="ProtNLM"/>
    </source>
</evidence>
<dbReference type="Pfam" id="PF00067">
    <property type="entry name" value="p450"/>
    <property type="match status" value="1"/>
</dbReference>
<dbReference type="InterPro" id="IPR001128">
    <property type="entry name" value="Cyt_P450"/>
</dbReference>
<dbReference type="InterPro" id="IPR002401">
    <property type="entry name" value="Cyt_P450_E_grp-I"/>
</dbReference>
<dbReference type="PANTHER" id="PTHR47955">
    <property type="entry name" value="CYTOCHROME P450 FAMILY 71 PROTEIN"/>
    <property type="match status" value="1"/>
</dbReference>
<evidence type="ECO:0000256" key="7">
    <source>
        <dbReference type="RuleBase" id="RU000461"/>
    </source>
</evidence>
<dbReference type="Proteomes" id="UP000032180">
    <property type="component" value="Chromosome 7"/>
</dbReference>
<dbReference type="eggNOG" id="KOG0156">
    <property type="taxonomic scope" value="Eukaryota"/>
</dbReference>
<keyword evidence="3 6" id="KW-0479">Metal-binding</keyword>
<dbReference type="PRINTS" id="PR00385">
    <property type="entry name" value="P450"/>
</dbReference>
<evidence type="ECO:0000256" key="2">
    <source>
        <dbReference type="ARBA" id="ARBA00022692"/>
    </source>
</evidence>
<dbReference type="FunFam" id="1.10.630.10:FF:000323">
    <property type="entry name" value="Cytochrome P450 71B10"/>
    <property type="match status" value="1"/>
</dbReference>